<dbReference type="SUPFAM" id="SSF47370">
    <property type="entry name" value="Bromodomain"/>
    <property type="match status" value="1"/>
</dbReference>
<evidence type="ECO:0000259" key="3">
    <source>
        <dbReference type="PROSITE" id="PS50014"/>
    </source>
</evidence>
<comment type="caution">
    <text evidence="4">The sequence shown here is derived from an EMBL/GenBank/DDBJ whole genome shotgun (WGS) entry which is preliminary data.</text>
</comment>
<evidence type="ECO:0000256" key="2">
    <source>
        <dbReference type="PROSITE-ProRule" id="PRU00035"/>
    </source>
</evidence>
<dbReference type="Proteomes" id="UP001237642">
    <property type="component" value="Unassembled WGS sequence"/>
</dbReference>
<feature type="domain" description="Bromo" evidence="3">
    <location>
        <begin position="121"/>
        <end position="182"/>
    </location>
</feature>
<accession>A0AAD8J2C0</accession>
<dbReference type="AlphaFoldDB" id="A0AAD8J2C0"/>
<gene>
    <name evidence="4" type="ORF">POM88_005869</name>
</gene>
<sequence>MASAVLRTLGAWYKRMKNPRPTNVAKVNSMITGQKRAVQPSPDRENKRRCLEKTMELNSTETRKDEEMRQCGVILEKTMELNSTEMRQCGVILEKTMELNSTETQKDEEMRRCGVILEKLMKDKYGWYFNMPVDVVALGIRDYHKNVKRPLDFGIVKLKLDMGGYENSLDFAKDVRLTFYNAMFCSEIGDDAQIMATSLLDMFEKQFDPTYEKFEVERRALIVEQQKFSKPLAEFTQSQAVDQIIKDSARDKGNE</sequence>
<protein>
    <recommendedName>
        <fullName evidence="3">Bromo domain-containing protein</fullName>
    </recommendedName>
</protein>
<evidence type="ECO:0000313" key="5">
    <source>
        <dbReference type="Proteomes" id="UP001237642"/>
    </source>
</evidence>
<dbReference type="InterPro" id="IPR001487">
    <property type="entry name" value="Bromodomain"/>
</dbReference>
<dbReference type="EMBL" id="JAUIZM010000002">
    <property type="protein sequence ID" value="KAK1396006.1"/>
    <property type="molecule type" value="Genomic_DNA"/>
</dbReference>
<dbReference type="Pfam" id="PF00439">
    <property type="entry name" value="Bromodomain"/>
    <property type="match status" value="1"/>
</dbReference>
<keyword evidence="1 2" id="KW-0103">Bromodomain</keyword>
<evidence type="ECO:0000313" key="4">
    <source>
        <dbReference type="EMBL" id="KAK1396006.1"/>
    </source>
</evidence>
<dbReference type="PROSITE" id="PS50014">
    <property type="entry name" value="BROMODOMAIN_2"/>
    <property type="match status" value="1"/>
</dbReference>
<keyword evidence="5" id="KW-1185">Reference proteome</keyword>
<name>A0AAD8J2C0_9APIA</name>
<dbReference type="Gene3D" id="1.20.920.10">
    <property type="entry name" value="Bromodomain-like"/>
    <property type="match status" value="1"/>
</dbReference>
<proteinExistence type="predicted"/>
<organism evidence="4 5">
    <name type="scientific">Heracleum sosnowskyi</name>
    <dbReference type="NCBI Taxonomy" id="360622"/>
    <lineage>
        <taxon>Eukaryota</taxon>
        <taxon>Viridiplantae</taxon>
        <taxon>Streptophyta</taxon>
        <taxon>Embryophyta</taxon>
        <taxon>Tracheophyta</taxon>
        <taxon>Spermatophyta</taxon>
        <taxon>Magnoliopsida</taxon>
        <taxon>eudicotyledons</taxon>
        <taxon>Gunneridae</taxon>
        <taxon>Pentapetalae</taxon>
        <taxon>asterids</taxon>
        <taxon>campanulids</taxon>
        <taxon>Apiales</taxon>
        <taxon>Apiaceae</taxon>
        <taxon>Apioideae</taxon>
        <taxon>apioid superclade</taxon>
        <taxon>Tordylieae</taxon>
        <taxon>Tordyliinae</taxon>
        <taxon>Heracleum</taxon>
    </lineage>
</organism>
<dbReference type="PANTHER" id="PTHR45926">
    <property type="entry name" value="OSJNBA0053K19.4 PROTEIN"/>
    <property type="match status" value="1"/>
</dbReference>
<reference evidence="4" key="1">
    <citation type="submission" date="2023-02" db="EMBL/GenBank/DDBJ databases">
        <title>Genome of toxic invasive species Heracleum sosnowskyi carries increased number of genes despite the absence of recent whole-genome duplications.</title>
        <authorList>
            <person name="Schelkunov M."/>
            <person name="Shtratnikova V."/>
            <person name="Makarenko M."/>
            <person name="Klepikova A."/>
            <person name="Omelchenko D."/>
            <person name="Novikova G."/>
            <person name="Obukhova E."/>
            <person name="Bogdanov V."/>
            <person name="Penin A."/>
            <person name="Logacheva M."/>
        </authorList>
    </citation>
    <scope>NUCLEOTIDE SEQUENCE</scope>
    <source>
        <strain evidence="4">Hsosn_3</strain>
        <tissue evidence="4">Leaf</tissue>
    </source>
</reference>
<dbReference type="InterPro" id="IPR036427">
    <property type="entry name" value="Bromodomain-like_sf"/>
</dbReference>
<reference evidence="4" key="2">
    <citation type="submission" date="2023-05" db="EMBL/GenBank/DDBJ databases">
        <authorList>
            <person name="Schelkunov M.I."/>
        </authorList>
    </citation>
    <scope>NUCLEOTIDE SEQUENCE</scope>
    <source>
        <strain evidence="4">Hsosn_3</strain>
        <tissue evidence="4">Leaf</tissue>
    </source>
</reference>
<dbReference type="SMART" id="SM00297">
    <property type="entry name" value="BROMO"/>
    <property type="match status" value="1"/>
</dbReference>
<evidence type="ECO:0000256" key="1">
    <source>
        <dbReference type="ARBA" id="ARBA00023117"/>
    </source>
</evidence>
<dbReference type="PRINTS" id="PR00503">
    <property type="entry name" value="BROMODOMAIN"/>
</dbReference>